<keyword evidence="2" id="KW-1185">Reference proteome</keyword>
<evidence type="ECO:0000313" key="2">
    <source>
        <dbReference type="Proteomes" id="UP000008825"/>
    </source>
</evidence>
<dbReference type="RefSeq" id="WP_012531130.1">
    <property type="nucleotide sequence ID" value="NC_011146.1"/>
</dbReference>
<dbReference type="HOGENOM" id="CLU_1376433_0_0_7"/>
<dbReference type="AlphaFoldDB" id="B5EHQ5"/>
<proteinExistence type="predicted"/>
<protein>
    <submittedName>
        <fullName evidence="1">Uncharacterized protein</fullName>
    </submittedName>
</protein>
<sequence length="198" mass="22355">MSKPEEDELQIACQQILLPDASVFSVQWVDLSLPAGSRVCAKLLLEQYFKSIRRYTLGLVRPAVSIDGVHFRVMSTRFALLSFEPARYEADGELEAVHLYINGGFLVQAGECGRGMFSLLAQTRPDGLRVTVELSDYCPLLLGSNTPSKLRKLFYGLTQSYFHKVVTVKYLFHLHRFLTGAKQRARVKKVQVRQGTDI</sequence>
<reference evidence="1 2" key="2">
    <citation type="journal article" date="2010" name="BMC Genomics">
        <title>The genome of Geobacter bemidjiensis, exemplar for the subsurface clade of Geobacter species that predominate in Fe(III)-reducing subsurface environments.</title>
        <authorList>
            <person name="Aklujkar M."/>
            <person name="Young N.D."/>
            <person name="Holmes D."/>
            <person name="Chavan M."/>
            <person name="Risso C."/>
            <person name="Kiss H.E."/>
            <person name="Han C.S."/>
            <person name="Land M.L."/>
            <person name="Lovley D.R."/>
        </authorList>
    </citation>
    <scope>NUCLEOTIDE SEQUENCE [LARGE SCALE GENOMIC DNA]</scope>
    <source>
        <strain evidence="2">ATCC BAA-1014 / DSM 16622 / JCM 12645 / Bem</strain>
    </source>
</reference>
<accession>B5EHQ5</accession>
<dbReference type="EMBL" id="CP001124">
    <property type="protein sequence ID" value="ACH39704.1"/>
    <property type="molecule type" value="Genomic_DNA"/>
</dbReference>
<dbReference type="KEGG" id="gbm:Gbem_2700"/>
<gene>
    <name evidence="1" type="ordered locus">Gbem_2700</name>
</gene>
<organism evidence="1 2">
    <name type="scientific">Citrifermentans bemidjiense (strain ATCC BAA-1014 / DSM 16622 / JCM 12645 / Bem)</name>
    <name type="common">Geobacter bemidjiensis</name>
    <dbReference type="NCBI Taxonomy" id="404380"/>
    <lineage>
        <taxon>Bacteria</taxon>
        <taxon>Pseudomonadati</taxon>
        <taxon>Thermodesulfobacteriota</taxon>
        <taxon>Desulfuromonadia</taxon>
        <taxon>Geobacterales</taxon>
        <taxon>Geobacteraceae</taxon>
        <taxon>Citrifermentans</taxon>
    </lineage>
</organism>
<evidence type="ECO:0000313" key="1">
    <source>
        <dbReference type="EMBL" id="ACH39704.1"/>
    </source>
</evidence>
<dbReference type="Proteomes" id="UP000008825">
    <property type="component" value="Chromosome"/>
</dbReference>
<name>B5EHQ5_CITBB</name>
<reference evidence="1 2" key="1">
    <citation type="submission" date="2008-07" db="EMBL/GenBank/DDBJ databases">
        <title>Complete sequence of Geobacter bemidjiensis BEM.</title>
        <authorList>
            <consortium name="US DOE Joint Genome Institute"/>
            <person name="Lucas S."/>
            <person name="Copeland A."/>
            <person name="Lapidus A."/>
            <person name="Glavina del Rio T."/>
            <person name="Dalin E."/>
            <person name="Tice H."/>
            <person name="Bruce D."/>
            <person name="Goodwin L."/>
            <person name="Pitluck S."/>
            <person name="Kiss H."/>
            <person name="Brettin T."/>
            <person name="Detter J.C."/>
            <person name="Han C."/>
            <person name="Kuske C.R."/>
            <person name="Schmutz J."/>
            <person name="Larimer F."/>
            <person name="Land M."/>
            <person name="Hauser L."/>
            <person name="Kyrpides N."/>
            <person name="Lykidis A."/>
            <person name="Lovley D."/>
            <person name="Richardson P."/>
        </authorList>
    </citation>
    <scope>NUCLEOTIDE SEQUENCE [LARGE SCALE GENOMIC DNA]</scope>
    <source>
        <strain evidence="2">ATCC BAA-1014 / DSM 16622 / JCM 12645 / Bem</strain>
    </source>
</reference>
<dbReference type="OrthoDB" id="5396878at2"/>